<gene>
    <name evidence="5" type="ORF">KFK09_027765</name>
</gene>
<dbReference type="Gene3D" id="3.90.190.20">
    <property type="entry name" value="Mur ligase, C-terminal domain"/>
    <property type="match status" value="1"/>
</dbReference>
<comment type="caution">
    <text evidence="5">The sequence shown here is derived from an EMBL/GenBank/DDBJ whole genome shotgun (WGS) entry which is preliminary data.</text>
</comment>
<dbReference type="PANTHER" id="PTHR43024:SF1">
    <property type="entry name" value="UDP-N-ACETYLMURAMOYL-TRIPEPTIDE--D-ALANYL-D-ALANINE LIGASE"/>
    <property type="match status" value="1"/>
</dbReference>
<dbReference type="InterPro" id="IPR051046">
    <property type="entry name" value="MurCDEF_CellWall_CoF430Synth"/>
</dbReference>
<evidence type="ECO:0000256" key="2">
    <source>
        <dbReference type="ARBA" id="ARBA00022741"/>
    </source>
</evidence>
<dbReference type="GO" id="GO:0016881">
    <property type="term" value="F:acid-amino acid ligase activity"/>
    <property type="evidence" value="ECO:0007669"/>
    <property type="project" value="InterPro"/>
</dbReference>
<dbReference type="SMR" id="A0A8T3A1L0"/>
<evidence type="ECO:0000256" key="3">
    <source>
        <dbReference type="ARBA" id="ARBA00022840"/>
    </source>
</evidence>
<evidence type="ECO:0000259" key="4">
    <source>
        <dbReference type="Pfam" id="PF02875"/>
    </source>
</evidence>
<dbReference type="Pfam" id="PF02875">
    <property type="entry name" value="Mur_ligase_C"/>
    <property type="match status" value="1"/>
</dbReference>
<reference evidence="5" key="1">
    <citation type="journal article" date="2022" name="Front. Genet.">
        <title>Chromosome-Scale Assembly of the Dendrobium nobile Genome Provides Insights Into the Molecular Mechanism of the Biosynthesis of the Medicinal Active Ingredient of Dendrobium.</title>
        <authorList>
            <person name="Xu Q."/>
            <person name="Niu S.-C."/>
            <person name="Li K.-L."/>
            <person name="Zheng P.-J."/>
            <person name="Zhang X.-J."/>
            <person name="Jia Y."/>
            <person name="Liu Y."/>
            <person name="Niu Y.-X."/>
            <person name="Yu L.-H."/>
            <person name="Chen D.-F."/>
            <person name="Zhang G.-Q."/>
        </authorList>
    </citation>
    <scope>NUCLEOTIDE SEQUENCE</scope>
    <source>
        <tissue evidence="5">Leaf</tissue>
    </source>
</reference>
<evidence type="ECO:0000256" key="1">
    <source>
        <dbReference type="ARBA" id="ARBA00022598"/>
    </source>
</evidence>
<dbReference type="InterPro" id="IPR036615">
    <property type="entry name" value="Mur_ligase_C_dom_sf"/>
</dbReference>
<proteinExistence type="predicted"/>
<keyword evidence="3" id="KW-0067">ATP-binding</keyword>
<organism evidence="5 6">
    <name type="scientific">Dendrobium nobile</name>
    <name type="common">Orchid</name>
    <dbReference type="NCBI Taxonomy" id="94219"/>
    <lineage>
        <taxon>Eukaryota</taxon>
        <taxon>Viridiplantae</taxon>
        <taxon>Streptophyta</taxon>
        <taxon>Embryophyta</taxon>
        <taxon>Tracheophyta</taxon>
        <taxon>Spermatophyta</taxon>
        <taxon>Magnoliopsida</taxon>
        <taxon>Liliopsida</taxon>
        <taxon>Asparagales</taxon>
        <taxon>Orchidaceae</taxon>
        <taxon>Epidendroideae</taxon>
        <taxon>Malaxideae</taxon>
        <taxon>Dendrobiinae</taxon>
        <taxon>Dendrobium</taxon>
    </lineage>
</organism>
<evidence type="ECO:0000313" key="6">
    <source>
        <dbReference type="Proteomes" id="UP000829196"/>
    </source>
</evidence>
<dbReference type="OrthoDB" id="2020781at2759"/>
<keyword evidence="6" id="KW-1185">Reference proteome</keyword>
<keyword evidence="1" id="KW-0436">Ligase</keyword>
<dbReference type="SUPFAM" id="SSF53244">
    <property type="entry name" value="MurD-like peptide ligases, peptide-binding domain"/>
    <property type="match status" value="1"/>
</dbReference>
<dbReference type="AlphaFoldDB" id="A0A8T3A1L0"/>
<keyword evidence="2" id="KW-0547">Nucleotide-binding</keyword>
<dbReference type="InterPro" id="IPR004101">
    <property type="entry name" value="Mur_ligase_C"/>
</dbReference>
<accession>A0A8T3A1L0</accession>
<sequence length="116" mass="12434">MRSQMLLTRSGITVINDAYNASPPSMAAAIESLKNLDCTGKRVCVLGDMLELGATEAAAHEMVLDLCCCDSSGLIMLVGERFLAAAEKLKLLEKIDVVCSSDVESLAAKVREFFGF</sequence>
<dbReference type="GO" id="GO:0005524">
    <property type="term" value="F:ATP binding"/>
    <property type="evidence" value="ECO:0007669"/>
    <property type="project" value="UniProtKB-KW"/>
</dbReference>
<name>A0A8T3A1L0_DENNO</name>
<protein>
    <recommendedName>
        <fullName evidence="4">Mur ligase C-terminal domain-containing protein</fullName>
    </recommendedName>
</protein>
<dbReference type="Proteomes" id="UP000829196">
    <property type="component" value="Unassembled WGS sequence"/>
</dbReference>
<dbReference type="EMBL" id="JAGYWB010000019">
    <property type="protein sequence ID" value="KAI0487942.1"/>
    <property type="molecule type" value="Genomic_DNA"/>
</dbReference>
<feature type="domain" description="Mur ligase C-terminal" evidence="4">
    <location>
        <begin position="2"/>
        <end position="109"/>
    </location>
</feature>
<evidence type="ECO:0000313" key="5">
    <source>
        <dbReference type="EMBL" id="KAI0487942.1"/>
    </source>
</evidence>
<dbReference type="PANTHER" id="PTHR43024">
    <property type="entry name" value="UDP-N-ACETYLMURAMOYL-TRIPEPTIDE--D-ALANYL-D-ALANINE LIGASE"/>
    <property type="match status" value="1"/>
</dbReference>